<feature type="domain" description="Sushi" evidence="11">
    <location>
        <begin position="1148"/>
        <end position="1203"/>
    </location>
</feature>
<evidence type="ECO:0000259" key="10">
    <source>
        <dbReference type="PROSITE" id="PS50041"/>
    </source>
</evidence>
<dbReference type="OrthoDB" id="10069199at2759"/>
<feature type="domain" description="Sushi" evidence="11">
    <location>
        <begin position="1087"/>
        <end position="1147"/>
    </location>
</feature>
<dbReference type="InterPro" id="IPR035976">
    <property type="entry name" value="Sushi/SCR/CCP_sf"/>
</dbReference>
<dbReference type="SUPFAM" id="SSF57196">
    <property type="entry name" value="EGF/Laminin"/>
    <property type="match status" value="1"/>
</dbReference>
<dbReference type="CDD" id="cd00033">
    <property type="entry name" value="CCP"/>
    <property type="match status" value="18"/>
</dbReference>
<feature type="domain" description="Sushi" evidence="11">
    <location>
        <begin position="971"/>
        <end position="1033"/>
    </location>
</feature>
<keyword evidence="3" id="KW-0677">Repeat</keyword>
<dbReference type="Gene3D" id="3.10.100.10">
    <property type="entry name" value="Mannose-Binding Protein A, subunit A"/>
    <property type="match status" value="1"/>
</dbReference>
<feature type="domain" description="Sushi" evidence="11">
    <location>
        <begin position="912"/>
        <end position="970"/>
    </location>
</feature>
<feature type="domain" description="Sushi" evidence="11">
    <location>
        <begin position="1382"/>
        <end position="1442"/>
    </location>
</feature>
<dbReference type="InterPro" id="IPR000436">
    <property type="entry name" value="Sushi_SCR_CCP_dom"/>
</dbReference>
<dbReference type="InterPro" id="IPR000742">
    <property type="entry name" value="EGF"/>
</dbReference>
<dbReference type="Proteomes" id="UP000549394">
    <property type="component" value="Unassembled WGS sequence"/>
</dbReference>
<feature type="domain" description="Sushi" evidence="11">
    <location>
        <begin position="1760"/>
        <end position="1824"/>
    </location>
</feature>
<feature type="domain" description="C-type lectin" evidence="10">
    <location>
        <begin position="168"/>
        <end position="290"/>
    </location>
</feature>
<dbReference type="PROSITE" id="PS50041">
    <property type="entry name" value="C_TYPE_LECTIN_2"/>
    <property type="match status" value="1"/>
</dbReference>
<dbReference type="SMART" id="SM00032">
    <property type="entry name" value="CCP"/>
    <property type="match status" value="25"/>
</dbReference>
<dbReference type="Pfam" id="PF00084">
    <property type="entry name" value="Sushi"/>
    <property type="match status" value="16"/>
</dbReference>
<keyword evidence="4 6" id="KW-1015">Disulfide bond</keyword>
<dbReference type="SUPFAM" id="SSF56436">
    <property type="entry name" value="C-type lectin-like"/>
    <property type="match status" value="1"/>
</dbReference>
<dbReference type="PROSITE" id="PS50026">
    <property type="entry name" value="EGF_3"/>
    <property type="match status" value="1"/>
</dbReference>
<organism evidence="12 13">
    <name type="scientific">Dimorphilus gyrociliatus</name>
    <dbReference type="NCBI Taxonomy" id="2664684"/>
    <lineage>
        <taxon>Eukaryota</taxon>
        <taxon>Metazoa</taxon>
        <taxon>Spiralia</taxon>
        <taxon>Lophotrochozoa</taxon>
        <taxon>Annelida</taxon>
        <taxon>Polychaeta</taxon>
        <taxon>Polychaeta incertae sedis</taxon>
        <taxon>Dinophilidae</taxon>
        <taxon>Dimorphilus</taxon>
    </lineage>
</organism>
<evidence type="ECO:0000313" key="13">
    <source>
        <dbReference type="Proteomes" id="UP000549394"/>
    </source>
</evidence>
<feature type="region of interest" description="Disordered" evidence="8">
    <location>
        <begin position="1726"/>
        <end position="1750"/>
    </location>
</feature>
<dbReference type="CDD" id="cd00037">
    <property type="entry name" value="CLECT"/>
    <property type="match status" value="1"/>
</dbReference>
<feature type="disulfide bond" evidence="7">
    <location>
        <begin position="1529"/>
        <end position="1556"/>
    </location>
</feature>
<keyword evidence="5" id="KW-0325">Glycoprotein</keyword>
<evidence type="ECO:0000256" key="8">
    <source>
        <dbReference type="SAM" id="MobiDB-lite"/>
    </source>
</evidence>
<feature type="disulfide bond" evidence="6">
    <location>
        <begin position="626"/>
        <end position="635"/>
    </location>
</feature>
<evidence type="ECO:0000256" key="6">
    <source>
        <dbReference type="PROSITE-ProRule" id="PRU00076"/>
    </source>
</evidence>
<dbReference type="InterPro" id="IPR016186">
    <property type="entry name" value="C-type_lectin-like/link_sf"/>
</dbReference>
<feature type="domain" description="Sushi" evidence="11">
    <location>
        <begin position="1204"/>
        <end position="1262"/>
    </location>
</feature>
<evidence type="ECO:0000313" key="12">
    <source>
        <dbReference type="EMBL" id="CAD5126149.1"/>
    </source>
</evidence>
<keyword evidence="1 7" id="KW-0768">Sushi</keyword>
<feature type="domain" description="EGF-like" evidence="9">
    <location>
        <begin position="595"/>
        <end position="636"/>
    </location>
</feature>
<dbReference type="EMBL" id="CAJFCJ010000033">
    <property type="protein sequence ID" value="CAD5126149.1"/>
    <property type="molecule type" value="Genomic_DNA"/>
</dbReference>
<evidence type="ECO:0000256" key="2">
    <source>
        <dbReference type="ARBA" id="ARBA00022729"/>
    </source>
</evidence>
<feature type="domain" description="Sushi" evidence="11">
    <location>
        <begin position="1619"/>
        <end position="1677"/>
    </location>
</feature>
<dbReference type="Gene3D" id="2.10.25.10">
    <property type="entry name" value="Laminin"/>
    <property type="match status" value="1"/>
</dbReference>
<name>A0A7I8WD83_9ANNE</name>
<dbReference type="CDD" id="cd00054">
    <property type="entry name" value="EGF_CA"/>
    <property type="match status" value="1"/>
</dbReference>
<feature type="domain" description="Sushi" evidence="11">
    <location>
        <begin position="2005"/>
        <end position="2067"/>
    </location>
</feature>
<feature type="domain" description="Sushi" evidence="11">
    <location>
        <begin position="2130"/>
        <end position="2192"/>
    </location>
</feature>
<feature type="domain" description="Sushi" evidence="11">
    <location>
        <begin position="1559"/>
        <end position="1618"/>
    </location>
</feature>
<proteinExistence type="predicted"/>
<keyword evidence="6" id="KW-0245">EGF-like domain</keyword>
<dbReference type="SUPFAM" id="SSF57535">
    <property type="entry name" value="Complement control module/SCR domain"/>
    <property type="match status" value="21"/>
</dbReference>
<feature type="domain" description="Sushi" evidence="11">
    <location>
        <begin position="1263"/>
        <end position="1321"/>
    </location>
</feature>
<dbReference type="SMART" id="SM00034">
    <property type="entry name" value="CLECT"/>
    <property type="match status" value="2"/>
</dbReference>
<dbReference type="SUPFAM" id="SSF56496">
    <property type="entry name" value="Fibrinogen C-terminal domain-like"/>
    <property type="match status" value="1"/>
</dbReference>
<dbReference type="PROSITE" id="PS50923">
    <property type="entry name" value="SUSHI"/>
    <property type="match status" value="20"/>
</dbReference>
<comment type="caution">
    <text evidence="6">Lacks conserved residue(s) required for the propagation of feature annotation.</text>
</comment>
<feature type="domain" description="Sushi" evidence="11">
    <location>
        <begin position="1678"/>
        <end position="1735"/>
    </location>
</feature>
<protein>
    <submittedName>
        <fullName evidence="12">DgyrCDS14317</fullName>
    </submittedName>
</protein>
<keyword evidence="2" id="KW-0732">Signal</keyword>
<comment type="caution">
    <text evidence="12">The sequence shown here is derived from an EMBL/GenBank/DDBJ whole genome shotgun (WGS) entry which is preliminary data.</text>
</comment>
<dbReference type="PANTHER" id="PTHR46393">
    <property type="entry name" value="SUSHI DOMAIN-CONTAINING PROTEIN"/>
    <property type="match status" value="1"/>
</dbReference>
<accession>A0A7I8WD83</accession>
<feature type="domain" description="Sushi" evidence="11">
    <location>
        <begin position="1825"/>
        <end position="1888"/>
    </location>
</feature>
<feature type="domain" description="Sushi" evidence="11">
    <location>
        <begin position="2266"/>
        <end position="2349"/>
    </location>
</feature>
<dbReference type="InterPro" id="IPR001304">
    <property type="entry name" value="C-type_lectin-like"/>
</dbReference>
<dbReference type="InterPro" id="IPR036056">
    <property type="entry name" value="Fibrinogen-like_C"/>
</dbReference>
<gene>
    <name evidence="12" type="ORF">DGYR_LOCUS13419</name>
</gene>
<sequence length="2534" mass="283118">MCKNPHPLYPCNCDNRTREYTKDFGRIINKDKLPIVDIVAKNYIRYNFQMGQLKCILPSNNISVKNCNNNIYDPVSNSCICKPGYGGSTCQPIECPLYVEGPLVGSSIEAVDGMAIYGAVLQLNCTVEGYLLNEKYLRHDRYCMMNGNWSTDEIMTCSFWCPEDFFAYNESCYWSSQSSNIVGTEEEAEFICKKLDSYLSDLQSIDLALHLRNKYDFGPTSTLIGLKNSSGSLEWSNRVPFRNESNIYWVDSFNNNLPSDKCVHASLCNDSNPLEWYVADCNSLAPFLCQAQRCPSLGNLQNVNLSDFKPEHMFVNGKKTVQCDIKHSIKRETIEQTFECLEEGVWKAEPENCTLHECTNFPYIPHGNRTITSGSVYLGDTAEYVCKPGYHGSYEAEKVFNEKCDLQGWKWDGSAADCDANFYNRTCQEYADNGLNISGYMKIDLDGPDGPLHPFQVFCNFTNQIAITIVQILHNSKNDTNITYNIGFPELNNLKSLSSYCEQELNVKLEFGWLDFSSVYLEGLNASEGYFLDDFVTENICDVPGPHKFDCSSQNYKDNVGLLLGIDRVPVTVRKQNQSVEIEFRELRCFKDIEAEPICGQNSCVNGGTCVPLNRNNGTDEFRCYCAPSYTGPTCSETISCQKDLEEVVNGTWIYSVPAEASQPYKSWARLNCTGRTFVGPTFTGGLFLKKSTAHIRCTKTGNWSNNYRNCNATCPEKFQMTENPQRCLYISQFDNLLFDNYTTAEEYCNKLNAEIISKNISDFLGLKMIDYLNNKGKNNNSQILTSAFKKSSEDSEYIFHPKEDSIILSNGNQSDCVVIEEMNSLLSYLPHKCSKPAFVACEYFECPTPPAQKMNSTLVFSNGVGYLSVIQYKCNDEYEGFNREENITFTCSYHKGQRDWSPQTVTDCQLIDCFTPPYVAGSQYVETTITTTINSTVTYQCDPEFSMQGSPNVTCQKNGNWTTPPFCKRVKCTKPPPVVNSTIIVSNNFTIDSNVSYTCNPGHIHLNGSLERFCLQNGSWSEEAPFYIDCGSPPTIQNSQLLTNMQTYYQSVLNYSCNDHFRFVNNSHTTCLINASWSTLPFCKRVSCPEPPAVLESTRSVNSGPFLIGMQVKYTCNVGRVIRNGDDNRTCQENGSWSGNTPICHLVDCGQPPSTSQATIQHPSHSLGAKAIYTCVEYYSPDSNTSTCLPNDTWSHHPTCYRSHCEPLQSVALTTSIVEGNKIGQRVSYECIRGYNLTQGSAVRFCTNSGSWNGTEPICVDNKCGAPGSGEKSVVHWDNFNLSKIVNWECSTGYVPKSGNETMECTIDGKWLGTPLKCTKRSCGPPPQSFINGTRFSGTYLYQDILSHTCDPGFINVTGWVNMMCLSNGKWSFVDQLCLPDSCNEPETVENSIRKGSFVINETIEYTCDLGFSLKDNYGKRQCQLVNDKLVWSGSVPMCKRSFCGPPATVHMASFNETSFYYKDKVVYICDEGYKLKSGSAVIWCDHQGQWKGELPTCTKKTCRDPGNVTNAIKDGGYLIEETVTYTCGEGYSLIGMASLYCEKTTAWRGKKPFCERVNCSVPASINNADLFFNSTKFMDKIKYVCHEGYTSIDGKVVYLICQANQKWTRPPPVCEKVKCGEPSSSKNAKKYGSQYDYGSKIQYECLEGYNQTDGEKEITCKADTSWSGLPLYCEKMKCPDPEDGENAQKFGEYYYEDVVTYICDYGYILSDGSATRQCLSSLRWSGSPAKCSPIPKKPSGGTDDKATEELSQRDLENNICTPLGDIQGGIRYGLDGYAEVGISIIFRCLENYHFEHDEKAITLKITCKSGGIWDAKLPNCIPAVCPKPPHVPNAITNGPKVHLIGTVWEYRCPTGMIFKEGDFSRIIACMDNKKWSVDASEWGCKLITCIADLKGKKKIIKYMETVWLPCPQNQLHTDGRNGVTSYCRLSGWMHPRAPSCASGRCGPVPMSKNSSMLDIEPAKYAIFVCFDGMRFPDGHRTKTVNCTENGFWEPLSVDPCSPWNCPPPPKVANSTDNKPNRYPMGTKINYECIRHHSFPNKKLSLEILCTKDSKWSTPNPDDCEETFCSTSDFSETLKMNSTKQLHSVDTVLMLWCLNAYLPDGTTEKTIQCLPSSDWSSSSGDCSNARCERPPDVPRSIISTGNVTDIGSVWIYECIKGHKFKNSDAISISIECQLNKSWNDTVPECIEVFCPNPVTIANSNTIYTKKIMGSVATHRCNRGFHLKGKIVKEGVPLQKEINSTCLRNEVWSLDDYWIKKGCEEIQCPHVPIVEFGIPSNLSVKYDNTVVYVCRTGYRISLPGADDEKSLVGSFVNGTNNATEKIITEASIRCDENGIWSGAVPQCVIVHCKDILSESDLMGNTTNTTAWTFVNFTCPLESHFKVNTSLGYVSQTWFVSQCFPTGPTAEWKPTAKDCTDTNNNSEPKEAPNANAYGNIAIAMLTVTFGGLVVVDILTIKKDILTLAHNLHKAFGQGPWSKFLAKNANTVNGPRISTAKLRSILFPGQAGQGPQLGATQNYSNLSNQFLDLRAQ</sequence>
<reference evidence="12 13" key="1">
    <citation type="submission" date="2020-08" db="EMBL/GenBank/DDBJ databases">
        <authorList>
            <person name="Hejnol A."/>
        </authorList>
    </citation>
    <scope>NUCLEOTIDE SEQUENCE [LARGE SCALE GENOMIC DNA]</scope>
</reference>
<feature type="disulfide bond" evidence="7">
    <location>
        <begin position="1089"/>
        <end position="1132"/>
    </location>
</feature>
<evidence type="ECO:0000256" key="4">
    <source>
        <dbReference type="ARBA" id="ARBA00023157"/>
    </source>
</evidence>
<dbReference type="SMART" id="SM00181">
    <property type="entry name" value="EGF"/>
    <property type="match status" value="2"/>
</dbReference>
<keyword evidence="13" id="KW-1185">Reference proteome</keyword>
<dbReference type="PROSITE" id="PS01186">
    <property type="entry name" value="EGF_2"/>
    <property type="match status" value="1"/>
</dbReference>
<feature type="domain" description="Sushi" evidence="11">
    <location>
        <begin position="1443"/>
        <end position="1501"/>
    </location>
</feature>
<dbReference type="Gene3D" id="2.10.70.10">
    <property type="entry name" value="Complement Module, domain 1"/>
    <property type="match status" value="22"/>
</dbReference>
<feature type="domain" description="Sushi" evidence="11">
    <location>
        <begin position="1502"/>
        <end position="1558"/>
    </location>
</feature>
<evidence type="ECO:0000256" key="3">
    <source>
        <dbReference type="ARBA" id="ARBA00022737"/>
    </source>
</evidence>
<evidence type="ECO:0000256" key="7">
    <source>
        <dbReference type="PROSITE-ProRule" id="PRU00302"/>
    </source>
</evidence>
<dbReference type="PANTHER" id="PTHR46393:SF7">
    <property type="entry name" value="COMPLEMENT C2"/>
    <property type="match status" value="1"/>
</dbReference>
<evidence type="ECO:0000259" key="9">
    <source>
        <dbReference type="PROSITE" id="PS50026"/>
    </source>
</evidence>
<feature type="domain" description="Sushi" evidence="11">
    <location>
        <begin position="1322"/>
        <end position="1381"/>
    </location>
</feature>
<dbReference type="InterPro" id="IPR016187">
    <property type="entry name" value="CTDL_fold"/>
</dbReference>
<feature type="domain" description="Sushi" evidence="11">
    <location>
        <begin position="356"/>
        <end position="420"/>
    </location>
</feature>
<evidence type="ECO:0000259" key="11">
    <source>
        <dbReference type="PROSITE" id="PS50923"/>
    </source>
</evidence>
<evidence type="ECO:0000256" key="1">
    <source>
        <dbReference type="ARBA" id="ARBA00022659"/>
    </source>
</evidence>
<feature type="domain" description="Sushi" evidence="11">
    <location>
        <begin position="845"/>
        <end position="911"/>
    </location>
</feature>
<dbReference type="PROSITE" id="PS00022">
    <property type="entry name" value="EGF_1"/>
    <property type="match status" value="2"/>
</dbReference>
<evidence type="ECO:0000256" key="5">
    <source>
        <dbReference type="ARBA" id="ARBA00023180"/>
    </source>
</evidence>